<dbReference type="SMART" id="SM00490">
    <property type="entry name" value="HELICc"/>
    <property type="match status" value="1"/>
</dbReference>
<keyword evidence="10" id="KW-0539">Nucleus</keyword>
<evidence type="ECO:0000259" key="14">
    <source>
        <dbReference type="PROSITE" id="PS51192"/>
    </source>
</evidence>
<feature type="compositionally biased region" description="Polar residues" evidence="12">
    <location>
        <begin position="32"/>
        <end position="77"/>
    </location>
</feature>
<feature type="compositionally biased region" description="Polar residues" evidence="12">
    <location>
        <begin position="293"/>
        <end position="307"/>
    </location>
</feature>
<dbReference type="InterPro" id="IPR050628">
    <property type="entry name" value="SNF2_RAD54_helicase_TF"/>
</dbReference>
<keyword evidence="6" id="KW-0378">Hydrolase</keyword>
<evidence type="ECO:0000259" key="15">
    <source>
        <dbReference type="PROSITE" id="PS51194"/>
    </source>
</evidence>
<keyword evidence="9" id="KW-0067">ATP-binding</keyword>
<keyword evidence="4" id="KW-0547">Nucleotide-binding</keyword>
<dbReference type="InterPro" id="IPR000330">
    <property type="entry name" value="SNF2_N"/>
</dbReference>
<feature type="domain" description="RING-type" evidence="13">
    <location>
        <begin position="749"/>
        <end position="787"/>
    </location>
</feature>
<evidence type="ECO:0000256" key="12">
    <source>
        <dbReference type="SAM" id="MobiDB-lite"/>
    </source>
</evidence>
<dbReference type="GO" id="GO:0008094">
    <property type="term" value="F:ATP-dependent activity, acting on DNA"/>
    <property type="evidence" value="ECO:0007669"/>
    <property type="project" value="TreeGrafter"/>
</dbReference>
<evidence type="ECO:0000256" key="9">
    <source>
        <dbReference type="ARBA" id="ARBA00022840"/>
    </source>
</evidence>
<keyword evidence="17" id="KW-1185">Reference proteome</keyword>
<dbReference type="GO" id="GO:0006281">
    <property type="term" value="P:DNA repair"/>
    <property type="evidence" value="ECO:0007669"/>
    <property type="project" value="TreeGrafter"/>
</dbReference>
<dbReference type="SUPFAM" id="SSF57850">
    <property type="entry name" value="RING/U-box"/>
    <property type="match status" value="1"/>
</dbReference>
<gene>
    <name evidence="16" type="ORF">BDY17DRAFT_248148</name>
</gene>
<dbReference type="InterPro" id="IPR013083">
    <property type="entry name" value="Znf_RING/FYVE/PHD"/>
</dbReference>
<dbReference type="GO" id="GO:0005524">
    <property type="term" value="F:ATP binding"/>
    <property type="evidence" value="ECO:0007669"/>
    <property type="project" value="UniProtKB-KW"/>
</dbReference>
<feature type="region of interest" description="Disordered" evidence="12">
    <location>
        <begin position="1"/>
        <end position="84"/>
    </location>
</feature>
<dbReference type="SMART" id="SM00487">
    <property type="entry name" value="DEXDc"/>
    <property type="match status" value="1"/>
</dbReference>
<dbReference type="Pfam" id="PF13923">
    <property type="entry name" value="zf-C3HC4_2"/>
    <property type="match status" value="1"/>
</dbReference>
<dbReference type="CDD" id="cd18793">
    <property type="entry name" value="SF2_C_SNF"/>
    <property type="match status" value="1"/>
</dbReference>
<dbReference type="Proteomes" id="UP000799767">
    <property type="component" value="Unassembled WGS sequence"/>
</dbReference>
<dbReference type="GO" id="GO:0016818">
    <property type="term" value="F:hydrolase activity, acting on acid anhydrides, in phosphorus-containing anhydrides"/>
    <property type="evidence" value="ECO:0007669"/>
    <property type="project" value="InterPro"/>
</dbReference>
<dbReference type="RefSeq" id="XP_033592053.1">
    <property type="nucleotide sequence ID" value="XM_033730883.1"/>
</dbReference>
<evidence type="ECO:0000313" key="17">
    <source>
        <dbReference type="Proteomes" id="UP000799767"/>
    </source>
</evidence>
<evidence type="ECO:0000313" key="16">
    <source>
        <dbReference type="EMBL" id="KAF2485484.1"/>
    </source>
</evidence>
<evidence type="ECO:0000259" key="13">
    <source>
        <dbReference type="PROSITE" id="PS50089"/>
    </source>
</evidence>
<dbReference type="Gene3D" id="3.30.40.10">
    <property type="entry name" value="Zinc/RING finger domain, C3HC4 (zinc finger)"/>
    <property type="match status" value="1"/>
</dbReference>
<dbReference type="Gene3D" id="3.30.70.2330">
    <property type="match status" value="1"/>
</dbReference>
<dbReference type="GeneID" id="54471885"/>
<dbReference type="EMBL" id="MU001633">
    <property type="protein sequence ID" value="KAF2485484.1"/>
    <property type="molecule type" value="Genomic_DNA"/>
</dbReference>
<proteinExistence type="inferred from homology"/>
<evidence type="ECO:0000256" key="1">
    <source>
        <dbReference type="ARBA" id="ARBA00004123"/>
    </source>
</evidence>
<feature type="domain" description="Helicase ATP-binding" evidence="14">
    <location>
        <begin position="407"/>
        <end position="589"/>
    </location>
</feature>
<dbReference type="InterPro" id="IPR014001">
    <property type="entry name" value="Helicase_ATP-bd"/>
</dbReference>
<dbReference type="GO" id="GO:0003676">
    <property type="term" value="F:nucleic acid binding"/>
    <property type="evidence" value="ECO:0007669"/>
    <property type="project" value="InterPro"/>
</dbReference>
<comment type="subcellular location">
    <subcellularLocation>
        <location evidence="1">Nucleus</location>
    </subcellularLocation>
</comment>
<dbReference type="SMART" id="SM00910">
    <property type="entry name" value="HIRAN"/>
    <property type="match status" value="1"/>
</dbReference>
<dbReference type="GO" id="GO:0008270">
    <property type="term" value="F:zinc ion binding"/>
    <property type="evidence" value="ECO:0007669"/>
    <property type="project" value="UniProtKB-KW"/>
</dbReference>
<dbReference type="InterPro" id="IPR038718">
    <property type="entry name" value="SNF2-like_sf"/>
</dbReference>
<evidence type="ECO:0000256" key="4">
    <source>
        <dbReference type="ARBA" id="ARBA00022741"/>
    </source>
</evidence>
<dbReference type="PANTHER" id="PTHR45626">
    <property type="entry name" value="TRANSCRIPTION TERMINATION FACTOR 2-RELATED"/>
    <property type="match status" value="1"/>
</dbReference>
<dbReference type="PANTHER" id="PTHR45626:SF11">
    <property type="entry name" value="FAMILY HELICASE, PUTATIVE (AFU_ORTHOLOGUE AFUA_5G06590)-RELATED"/>
    <property type="match status" value="1"/>
</dbReference>
<evidence type="ECO:0000256" key="8">
    <source>
        <dbReference type="ARBA" id="ARBA00022833"/>
    </source>
</evidence>
<evidence type="ECO:0000256" key="5">
    <source>
        <dbReference type="ARBA" id="ARBA00022771"/>
    </source>
</evidence>
<dbReference type="InterPro" id="IPR001841">
    <property type="entry name" value="Znf_RING"/>
</dbReference>
<name>A0A6A6Q0G3_9PEZI</name>
<keyword evidence="7" id="KW-0347">Helicase</keyword>
<dbReference type="PROSITE" id="PS51192">
    <property type="entry name" value="HELICASE_ATP_BIND_1"/>
    <property type="match status" value="1"/>
</dbReference>
<keyword evidence="8" id="KW-0862">Zinc</keyword>
<dbReference type="InterPro" id="IPR027417">
    <property type="entry name" value="P-loop_NTPase"/>
</dbReference>
<dbReference type="OrthoDB" id="448448at2759"/>
<dbReference type="Pfam" id="PF00271">
    <property type="entry name" value="Helicase_C"/>
    <property type="match status" value="1"/>
</dbReference>
<dbReference type="GO" id="GO:0004386">
    <property type="term" value="F:helicase activity"/>
    <property type="evidence" value="ECO:0007669"/>
    <property type="project" value="UniProtKB-KW"/>
</dbReference>
<dbReference type="Pfam" id="PF00176">
    <property type="entry name" value="SNF2-rel_dom"/>
    <property type="match status" value="1"/>
</dbReference>
<evidence type="ECO:0000256" key="11">
    <source>
        <dbReference type="PROSITE-ProRule" id="PRU00175"/>
    </source>
</evidence>
<reference evidence="16" key="1">
    <citation type="journal article" date="2020" name="Stud. Mycol.">
        <title>101 Dothideomycetes genomes: a test case for predicting lifestyles and emergence of pathogens.</title>
        <authorList>
            <person name="Haridas S."/>
            <person name="Albert R."/>
            <person name="Binder M."/>
            <person name="Bloem J."/>
            <person name="Labutti K."/>
            <person name="Salamov A."/>
            <person name="Andreopoulos B."/>
            <person name="Baker S."/>
            <person name="Barry K."/>
            <person name="Bills G."/>
            <person name="Bluhm B."/>
            <person name="Cannon C."/>
            <person name="Castanera R."/>
            <person name="Culley D."/>
            <person name="Daum C."/>
            <person name="Ezra D."/>
            <person name="Gonzalez J."/>
            <person name="Henrissat B."/>
            <person name="Kuo A."/>
            <person name="Liang C."/>
            <person name="Lipzen A."/>
            <person name="Lutzoni F."/>
            <person name="Magnuson J."/>
            <person name="Mondo S."/>
            <person name="Nolan M."/>
            <person name="Ohm R."/>
            <person name="Pangilinan J."/>
            <person name="Park H.-J."/>
            <person name="Ramirez L."/>
            <person name="Alfaro M."/>
            <person name="Sun H."/>
            <person name="Tritt A."/>
            <person name="Yoshinaga Y."/>
            <person name="Zwiers L.-H."/>
            <person name="Turgeon B."/>
            <person name="Goodwin S."/>
            <person name="Spatafora J."/>
            <person name="Crous P."/>
            <person name="Grigoriev I."/>
        </authorList>
    </citation>
    <scope>NUCLEOTIDE SEQUENCE</scope>
    <source>
        <strain evidence="16">CBS 113389</strain>
    </source>
</reference>
<dbReference type="AlphaFoldDB" id="A0A6A6Q0G3"/>
<evidence type="ECO:0000256" key="7">
    <source>
        <dbReference type="ARBA" id="ARBA00022806"/>
    </source>
</evidence>
<keyword evidence="5 11" id="KW-0863">Zinc-finger</keyword>
<dbReference type="Gene3D" id="3.40.50.300">
    <property type="entry name" value="P-loop containing nucleotide triphosphate hydrolases"/>
    <property type="match status" value="1"/>
</dbReference>
<evidence type="ECO:0000256" key="10">
    <source>
        <dbReference type="ARBA" id="ARBA00023242"/>
    </source>
</evidence>
<protein>
    <submittedName>
        <fullName evidence="16">SNF2 family N-terminal domain-containing protein</fullName>
    </submittedName>
</protein>
<dbReference type="SMART" id="SM00184">
    <property type="entry name" value="RING"/>
    <property type="match status" value="1"/>
</dbReference>
<keyword evidence="3" id="KW-0479">Metal-binding</keyword>
<dbReference type="PROSITE" id="PS51194">
    <property type="entry name" value="HELICASE_CTER"/>
    <property type="match status" value="1"/>
</dbReference>
<feature type="region of interest" description="Disordered" evidence="12">
    <location>
        <begin position="241"/>
        <end position="308"/>
    </location>
</feature>
<dbReference type="Pfam" id="PF08797">
    <property type="entry name" value="HIRAN"/>
    <property type="match status" value="1"/>
</dbReference>
<dbReference type="Gene3D" id="3.40.50.10810">
    <property type="entry name" value="Tandem AAA-ATPase domain"/>
    <property type="match status" value="1"/>
</dbReference>
<feature type="compositionally biased region" description="Basic and acidic residues" evidence="12">
    <location>
        <begin position="245"/>
        <end position="277"/>
    </location>
</feature>
<sequence length="1001" mass="111569">MSTGSGGKRGYDVIDLTDDEPPAKIQRHAANYNAQRRPNPSQNDASSYLTPPASSAPRWSQESNNSFVYPQASSQQHSRAEREAWLAPRNDRARIDLVEEDDDDDDYFAAIPSTQAASVNTESLHHYGDLPTKIVGVQYYRGYASAGEQVLFKREPGNPYDRNAIRCDNVANTQMGHIPRRIAAKLSKFMDNSFLHVEGELAGEMGQFDCAISVRMYGPDPQSEEGVLLAAEMKAEKLPLNGLKAAEKEEQAREKAKKEAEKKRQREEQQRIAEARRAAALGGTGLGARSMAPPSQNGWSNSSQAGPNAQPVMADILEASQRFNPREIGHATDQYGNKEEALKNMPLADQPKGIRTQMLPYQLQALSWLLDREHPQLPPPGSKQAVQLWKRSDRQGLFTNLATTFSVKEPVLTAGGILADDMGLGKTIEMIALLAADKEKSGQKCHTLIVAPLSVLSNWKTQIETHCHENSKLSVYIHHGAGRVASAPADFQQYDVVVTTYQTLATEYMPKGKNSASKQPERKLRSSGLYSVHWNRVILDEGHVVRNPVSKVAGAVTALLARSKWALTGTPIVNSLKDLYSLLRFIGITGGLENLEIFNRVLVRPLKQGDPSATFLLQAIMTAFTLRRRKEMAFIDLRLPKLDEFVHRIDFTTKERERYDALNAEAQGLLQRYENKAGQQGKGAGEAFQHLLEILLRMRQCCNHWQLCGERITNLLAQLEEQKTVDLTPENKKALQDILQLRIQSQEDCAICLDTLHSPVITTCGHSFGQDCISKVIETQKRCPMCRAELKDDTCLVQPANECGDDIADDEMDLTQSSSKLEAMMEILAATKSENGKTIIFSQWTRFLDIVQARLDRDGYTYCRIDGTMPAAKRDEALRALAEDSECTVMLASLGVCAVGLNLTAANQVILSDTWWAPAIEDQAVDRVHRLGQKKETRVFRLVMDKSIEDETIRVQQEKRKLAQLAFSERAGKRENAKTGRLADIQRLLRPAVSKEANKDK</sequence>
<dbReference type="InterPro" id="IPR049730">
    <property type="entry name" value="SNF2/RAD54-like_C"/>
</dbReference>
<dbReference type="SUPFAM" id="SSF52540">
    <property type="entry name" value="P-loop containing nucleoside triphosphate hydrolases"/>
    <property type="match status" value="2"/>
</dbReference>
<accession>A0A6A6Q0G3</accession>
<dbReference type="InterPro" id="IPR014905">
    <property type="entry name" value="HIRAN"/>
</dbReference>
<organism evidence="16 17">
    <name type="scientific">Neohortaea acidophila</name>
    <dbReference type="NCBI Taxonomy" id="245834"/>
    <lineage>
        <taxon>Eukaryota</taxon>
        <taxon>Fungi</taxon>
        <taxon>Dikarya</taxon>
        <taxon>Ascomycota</taxon>
        <taxon>Pezizomycotina</taxon>
        <taxon>Dothideomycetes</taxon>
        <taxon>Dothideomycetidae</taxon>
        <taxon>Mycosphaerellales</taxon>
        <taxon>Teratosphaeriaceae</taxon>
        <taxon>Neohortaea</taxon>
    </lineage>
</organism>
<evidence type="ECO:0000256" key="6">
    <source>
        <dbReference type="ARBA" id="ARBA00022801"/>
    </source>
</evidence>
<comment type="similarity">
    <text evidence="2">Belongs to the SNF2/RAD54 helicase family.</text>
</comment>
<dbReference type="GO" id="GO:0005634">
    <property type="term" value="C:nucleus"/>
    <property type="evidence" value="ECO:0007669"/>
    <property type="project" value="UniProtKB-SubCell"/>
</dbReference>
<evidence type="ECO:0000256" key="2">
    <source>
        <dbReference type="ARBA" id="ARBA00007025"/>
    </source>
</evidence>
<feature type="domain" description="Helicase C-terminal" evidence="15">
    <location>
        <begin position="823"/>
        <end position="973"/>
    </location>
</feature>
<dbReference type="PROSITE" id="PS50089">
    <property type="entry name" value="ZF_RING_2"/>
    <property type="match status" value="1"/>
</dbReference>
<evidence type="ECO:0000256" key="3">
    <source>
        <dbReference type="ARBA" id="ARBA00022723"/>
    </source>
</evidence>
<dbReference type="CDD" id="cd18008">
    <property type="entry name" value="DEXDc_SHPRH-like"/>
    <property type="match status" value="1"/>
</dbReference>
<dbReference type="InterPro" id="IPR001650">
    <property type="entry name" value="Helicase_C-like"/>
</dbReference>